<evidence type="ECO:0000313" key="2">
    <source>
        <dbReference type="Proteomes" id="UP000011750"/>
    </source>
</evidence>
<dbReference type="Gramene" id="Bra019318.1">
    <property type="protein sequence ID" value="Bra019318.1-P"/>
    <property type="gene ID" value="Bra019318"/>
</dbReference>
<dbReference type="Proteomes" id="UP000011750">
    <property type="component" value="Chromosome A03"/>
</dbReference>
<reference evidence="1 2" key="1">
    <citation type="journal article" date="2011" name="Nat. Genet.">
        <title>The genome of the mesopolyploid crop species Brassica rapa.</title>
        <authorList>
            <consortium name="Brassica rapa Genome Sequencing Project Consortium"/>
            <person name="Wang X."/>
            <person name="Wang H."/>
            <person name="Wang J."/>
            <person name="Sun R."/>
            <person name="Wu J."/>
            <person name="Liu S."/>
            <person name="Bai Y."/>
            <person name="Mun J.H."/>
            <person name="Bancroft I."/>
            <person name="Cheng F."/>
            <person name="Huang S."/>
            <person name="Li X."/>
            <person name="Hua W."/>
            <person name="Wang J."/>
            <person name="Wang X."/>
            <person name="Freeling M."/>
            <person name="Pires J.C."/>
            <person name="Paterson A.H."/>
            <person name="Chalhoub B."/>
            <person name="Wang B."/>
            <person name="Hayward A."/>
            <person name="Sharpe A.G."/>
            <person name="Park B.S."/>
            <person name="Weisshaar B."/>
            <person name="Liu B."/>
            <person name="Li B."/>
            <person name="Liu B."/>
            <person name="Tong C."/>
            <person name="Song C."/>
            <person name="Duran C."/>
            <person name="Peng C."/>
            <person name="Geng C."/>
            <person name="Koh C."/>
            <person name="Lin C."/>
            <person name="Edwards D."/>
            <person name="Mu D."/>
            <person name="Shen D."/>
            <person name="Soumpourou E."/>
            <person name="Li F."/>
            <person name="Fraser F."/>
            <person name="Conant G."/>
            <person name="Lassalle G."/>
            <person name="King G.J."/>
            <person name="Bonnema G."/>
            <person name="Tang H."/>
            <person name="Wang H."/>
            <person name="Belcram H."/>
            <person name="Zhou H."/>
            <person name="Hirakawa H."/>
            <person name="Abe H."/>
            <person name="Guo H."/>
            <person name="Wang H."/>
            <person name="Jin H."/>
            <person name="Parkin I.A."/>
            <person name="Batley J."/>
            <person name="Kim J.S."/>
            <person name="Just J."/>
            <person name="Li J."/>
            <person name="Xu J."/>
            <person name="Deng J."/>
            <person name="Kim J.A."/>
            <person name="Li J."/>
            <person name="Yu J."/>
            <person name="Meng J."/>
            <person name="Wang J."/>
            <person name="Min J."/>
            <person name="Poulain J."/>
            <person name="Wang J."/>
            <person name="Hatakeyama K."/>
            <person name="Wu K."/>
            <person name="Wang L."/>
            <person name="Fang L."/>
            <person name="Trick M."/>
            <person name="Links M.G."/>
            <person name="Zhao M."/>
            <person name="Jin M."/>
            <person name="Ramchiary N."/>
            <person name="Drou N."/>
            <person name="Berkman P.J."/>
            <person name="Cai Q."/>
            <person name="Huang Q."/>
            <person name="Li R."/>
            <person name="Tabata S."/>
            <person name="Cheng S."/>
            <person name="Zhang S."/>
            <person name="Zhang S."/>
            <person name="Huang S."/>
            <person name="Sato S."/>
            <person name="Sun S."/>
            <person name="Kwon S.J."/>
            <person name="Choi S.R."/>
            <person name="Lee T.H."/>
            <person name="Fan W."/>
            <person name="Zhao X."/>
            <person name="Tan X."/>
            <person name="Xu X."/>
            <person name="Wang Y."/>
            <person name="Qiu Y."/>
            <person name="Yin Y."/>
            <person name="Li Y."/>
            <person name="Du Y."/>
            <person name="Liao Y."/>
            <person name="Lim Y."/>
            <person name="Narusaka Y."/>
            <person name="Wang Y."/>
            <person name="Wang Z."/>
            <person name="Li Z."/>
            <person name="Wang Z."/>
            <person name="Xiong Z."/>
            <person name="Zhang Z."/>
        </authorList>
    </citation>
    <scope>NUCLEOTIDE SEQUENCE [LARGE SCALE GENOMIC DNA]</scope>
    <source>
        <strain evidence="1 2">cv. Chiifu-401-42</strain>
    </source>
</reference>
<dbReference type="EnsemblPlants" id="Bra019318.1">
    <property type="protein sequence ID" value="Bra019318.1-P"/>
    <property type="gene ID" value="Bra019318"/>
</dbReference>
<accession>M4DS25</accession>
<reference evidence="1 2" key="2">
    <citation type="journal article" date="2018" name="Hortic Res">
        <title>Improved Brassica rapa reference genome by single-molecule sequencing and chromosome conformation capture technologies.</title>
        <authorList>
            <person name="Zhang L."/>
            <person name="Cai X."/>
            <person name="Wu J."/>
            <person name="Liu M."/>
            <person name="Grob S."/>
            <person name="Cheng F."/>
            <person name="Liang J."/>
            <person name="Cai C."/>
            <person name="Liu Z."/>
            <person name="Liu B."/>
            <person name="Wang F."/>
            <person name="Li S."/>
            <person name="Liu F."/>
            <person name="Li X."/>
            <person name="Cheng L."/>
            <person name="Yang W."/>
            <person name="Li M.H."/>
            <person name="Grossniklaus U."/>
            <person name="Zheng H."/>
            <person name="Wang X."/>
        </authorList>
    </citation>
    <scope>NUCLEOTIDE SEQUENCE [LARGE SCALE GENOMIC DNA]</scope>
    <source>
        <strain evidence="1 2">cv. Chiifu-401-42</strain>
    </source>
</reference>
<proteinExistence type="predicted"/>
<reference evidence="1" key="3">
    <citation type="submission" date="2023-03" db="UniProtKB">
        <authorList>
            <consortium name="EnsemblPlants"/>
        </authorList>
    </citation>
    <scope>IDENTIFICATION</scope>
    <source>
        <strain evidence="1">cv. Chiifu-401-42</strain>
    </source>
</reference>
<protein>
    <submittedName>
        <fullName evidence="1">Uncharacterized protein</fullName>
    </submittedName>
</protein>
<keyword evidence="2" id="KW-1185">Reference proteome</keyword>
<sequence length="684" mass="79088">MYTRRVELSLSQHQGCVRQIRSTGIIYVRESTRLSNLHLVCRRLFEQEDEKNCINICMLNRGSATLDKILSMGRIGKTTGLGYQGYSTSSQTVFVRDQRWKYNDNFAQECFTFEIPNEPRVRDNGTFPAVCVCLPHIEQKYCWFSTDCGHMSNLVFRNSCQQYKDMCSLFFPHKIIMWERDLMLSTVTLLQVSQSTSLRNLSSTHRICSIACVGQKVSDILENTSNECKFCNDRRLTFHGIIFPVGVLVEWFEVEYEAVREFLCVVTFGMEKSGILCTPLALKPFMLLPYKFTTVPSEFVLATGLQLGTYQERLRVFSIITLGSSDDMTNISIAEVSQFVQPMWLTRISSFSPSFLRPLRYCVLQPFLYNLGLLVVLARQEPEFYDIHIGSLCVKPRLIYVVNWCCVTVLEAHELLWVIFRNELLCFLKSREKGLRSVVFGEILAHVCIHDYHLACVISVGTVGVFLMRVPHVVGMTFTFFNKQETRFASRIFMSRQVSLSLGSSYTPTPLIWWSYITCTSSKPLCFFLDKDVLSFFRYTSFHSRPGVFVVVHLFSHNRLNGEKLRMSIQRLAKFYNFTWMCRDLFTYNRVRYAKHGETKAKSENIESSEERAAKLTRMLLLEIWEQSFPFRFEVESFKPGGTWSNVPYKKSQVLLSTRCDAAHLTSPSRLLEKCSHGLSFGLY</sequence>
<dbReference type="InParanoid" id="M4DS25"/>
<name>M4DS25_BRACM</name>
<organism evidence="1 2">
    <name type="scientific">Brassica campestris</name>
    <name type="common">Field mustard</name>
    <dbReference type="NCBI Taxonomy" id="3711"/>
    <lineage>
        <taxon>Eukaryota</taxon>
        <taxon>Viridiplantae</taxon>
        <taxon>Streptophyta</taxon>
        <taxon>Embryophyta</taxon>
        <taxon>Tracheophyta</taxon>
        <taxon>Spermatophyta</taxon>
        <taxon>Magnoliopsida</taxon>
        <taxon>eudicotyledons</taxon>
        <taxon>Gunneridae</taxon>
        <taxon>Pentapetalae</taxon>
        <taxon>rosids</taxon>
        <taxon>malvids</taxon>
        <taxon>Brassicales</taxon>
        <taxon>Brassicaceae</taxon>
        <taxon>Brassiceae</taxon>
        <taxon>Brassica</taxon>
    </lineage>
</organism>
<dbReference type="AlphaFoldDB" id="M4DS25"/>
<evidence type="ECO:0000313" key="1">
    <source>
        <dbReference type="EnsemblPlants" id="Bra019318.1-P"/>
    </source>
</evidence>
<dbReference type="HOGENOM" id="CLU_402466_0_0_1"/>